<evidence type="ECO:0000259" key="2">
    <source>
        <dbReference type="Pfam" id="PF01261"/>
    </source>
</evidence>
<dbReference type="InterPro" id="IPR036237">
    <property type="entry name" value="Xyl_isomerase-like_sf"/>
</dbReference>
<feature type="signal peptide" evidence="1">
    <location>
        <begin position="1"/>
        <end position="27"/>
    </location>
</feature>
<evidence type="ECO:0000313" key="4">
    <source>
        <dbReference type="Proteomes" id="UP000295493"/>
    </source>
</evidence>
<dbReference type="InterPro" id="IPR013022">
    <property type="entry name" value="Xyl_isomerase-like_TIM-brl"/>
</dbReference>
<sequence length="280" mass="30460">MMSNRRSFLAGAAGMAALGTLGMPAFARAHQVGPIGLQLFTVRDLFAADPVDTLKKVAAIGYREVEFGGGNYTAMDQNMLRDALARFGLTAPSLHIPIELLSSDFGAAEKIMNALGAKTIILPWLSEDYRSEAAFAKLIPQINRIAGQARDAGLGFAYHNHDFEFLIPGHGTSLYDRLVADTDPALVGFELDLYWAAHAGVDVAKLIDRLSDRLFAFHVKDMKKDGSMAPVGTGTIDFARLFALPGASGVEHFYVENDQAPAPYIPDITTSFRNLRALRW</sequence>
<keyword evidence="1" id="KW-0732">Signal</keyword>
<dbReference type="PANTHER" id="PTHR12110:SF41">
    <property type="entry name" value="INOSOSE DEHYDRATASE"/>
    <property type="match status" value="1"/>
</dbReference>
<dbReference type="Proteomes" id="UP000295493">
    <property type="component" value="Unassembled WGS sequence"/>
</dbReference>
<protein>
    <submittedName>
        <fullName evidence="3">Sugar phosphate isomerase/epimerase</fullName>
    </submittedName>
</protein>
<evidence type="ECO:0000256" key="1">
    <source>
        <dbReference type="SAM" id="SignalP"/>
    </source>
</evidence>
<name>A0A4R6FJN2_9SPHN</name>
<dbReference type="OrthoDB" id="9798407at2"/>
<dbReference type="AlphaFoldDB" id="A0A4R6FJN2"/>
<keyword evidence="4" id="KW-1185">Reference proteome</keyword>
<proteinExistence type="predicted"/>
<dbReference type="SUPFAM" id="SSF51658">
    <property type="entry name" value="Xylose isomerase-like"/>
    <property type="match status" value="1"/>
</dbReference>
<dbReference type="InterPro" id="IPR050312">
    <property type="entry name" value="IolE/XylAMocC-like"/>
</dbReference>
<feature type="chain" id="PRO_5020499097" evidence="1">
    <location>
        <begin position="28"/>
        <end position="280"/>
    </location>
</feature>
<evidence type="ECO:0000313" key="3">
    <source>
        <dbReference type="EMBL" id="TDN81603.1"/>
    </source>
</evidence>
<dbReference type="InterPro" id="IPR006311">
    <property type="entry name" value="TAT_signal"/>
</dbReference>
<dbReference type="PROSITE" id="PS51318">
    <property type="entry name" value="TAT"/>
    <property type="match status" value="1"/>
</dbReference>
<keyword evidence="3" id="KW-0413">Isomerase</keyword>
<feature type="domain" description="Xylose isomerase-like TIM barrel" evidence="2">
    <location>
        <begin position="55"/>
        <end position="244"/>
    </location>
</feature>
<accession>A0A4R6FJN2</accession>
<dbReference type="GO" id="GO:0016853">
    <property type="term" value="F:isomerase activity"/>
    <property type="evidence" value="ECO:0007669"/>
    <property type="project" value="UniProtKB-KW"/>
</dbReference>
<dbReference type="EMBL" id="SNWD01000007">
    <property type="protein sequence ID" value="TDN81603.1"/>
    <property type="molecule type" value="Genomic_DNA"/>
</dbReference>
<dbReference type="RefSeq" id="WP_133495739.1">
    <property type="nucleotide sequence ID" value="NZ_BMLU01000007.1"/>
</dbReference>
<gene>
    <name evidence="3" type="ORF">EV664_1072</name>
</gene>
<dbReference type="Gene3D" id="3.20.20.150">
    <property type="entry name" value="Divalent-metal-dependent TIM barrel enzymes"/>
    <property type="match status" value="1"/>
</dbReference>
<dbReference type="PANTHER" id="PTHR12110">
    <property type="entry name" value="HYDROXYPYRUVATE ISOMERASE"/>
    <property type="match status" value="1"/>
</dbReference>
<comment type="caution">
    <text evidence="3">The sequence shown here is derived from an EMBL/GenBank/DDBJ whole genome shotgun (WGS) entry which is preliminary data.</text>
</comment>
<dbReference type="Pfam" id="PF01261">
    <property type="entry name" value="AP_endonuc_2"/>
    <property type="match status" value="1"/>
</dbReference>
<organism evidence="3 4">
    <name type="scientific">Stakelama pacifica</name>
    <dbReference type="NCBI Taxonomy" id="517720"/>
    <lineage>
        <taxon>Bacteria</taxon>
        <taxon>Pseudomonadati</taxon>
        <taxon>Pseudomonadota</taxon>
        <taxon>Alphaproteobacteria</taxon>
        <taxon>Sphingomonadales</taxon>
        <taxon>Sphingomonadaceae</taxon>
        <taxon>Stakelama</taxon>
    </lineage>
</organism>
<reference evidence="3 4" key="1">
    <citation type="submission" date="2019-03" db="EMBL/GenBank/DDBJ databases">
        <title>Genomic Encyclopedia of Type Strains, Phase IV (KMG-IV): sequencing the most valuable type-strain genomes for metagenomic binning, comparative biology and taxonomic classification.</title>
        <authorList>
            <person name="Goeker M."/>
        </authorList>
    </citation>
    <scope>NUCLEOTIDE SEQUENCE [LARGE SCALE GENOMIC DNA]</scope>
    <source>
        <strain evidence="3 4">DSM 25059</strain>
    </source>
</reference>